<dbReference type="AlphaFoldDB" id="A0A0X8GYK3"/>
<accession>A0A0X8GYK3</accession>
<reference evidence="1 2" key="1">
    <citation type="submission" date="2015-10" db="EMBL/GenBank/DDBJ databases">
        <title>Erysipelothrix larvae sp. LV19 isolated from the larval gut of the rhinoceros beetle, Trypoxylus dichotomus.</title>
        <authorList>
            <person name="Lim S."/>
            <person name="Kim B.-C."/>
        </authorList>
    </citation>
    <scope>NUCLEOTIDE SEQUENCE [LARGE SCALE GENOMIC DNA]</scope>
    <source>
        <strain evidence="1 2">LV19</strain>
    </source>
</reference>
<dbReference type="RefSeq" id="WP_067630675.1">
    <property type="nucleotide sequence ID" value="NZ_CP013213.1"/>
</dbReference>
<sequence>MFGYNYSVLIAEIENALESGSLDLYDTIFVERDSEAILDYYPIRTWHFSEHEYSLRDVDLSQLESILDAISELEEGFEDMEETTVHTVLEEMKEKSARLNASYSLKH</sequence>
<proteinExistence type="predicted"/>
<dbReference type="EMBL" id="CP013213">
    <property type="protein sequence ID" value="AMC92787.1"/>
    <property type="molecule type" value="Genomic_DNA"/>
</dbReference>
<protein>
    <submittedName>
        <fullName evidence="1">Uncharacterized protein</fullName>
    </submittedName>
</protein>
<gene>
    <name evidence="1" type="ORF">AOC36_01940</name>
</gene>
<name>A0A0X8GYK3_9FIRM</name>
<evidence type="ECO:0000313" key="1">
    <source>
        <dbReference type="EMBL" id="AMC92787.1"/>
    </source>
</evidence>
<dbReference type="KEGG" id="erl:AOC36_01940"/>
<evidence type="ECO:0000313" key="2">
    <source>
        <dbReference type="Proteomes" id="UP000063781"/>
    </source>
</evidence>
<dbReference type="Proteomes" id="UP000063781">
    <property type="component" value="Chromosome"/>
</dbReference>
<organism evidence="1 2">
    <name type="scientific">Erysipelothrix larvae</name>
    <dbReference type="NCBI Taxonomy" id="1514105"/>
    <lineage>
        <taxon>Bacteria</taxon>
        <taxon>Bacillati</taxon>
        <taxon>Bacillota</taxon>
        <taxon>Erysipelotrichia</taxon>
        <taxon>Erysipelotrichales</taxon>
        <taxon>Erysipelotrichaceae</taxon>
        <taxon>Erysipelothrix</taxon>
    </lineage>
</organism>
<keyword evidence="2" id="KW-1185">Reference proteome</keyword>